<reference evidence="2" key="1">
    <citation type="submission" date="2022-05" db="EMBL/GenBank/DDBJ databases">
        <authorList>
            <person name="Jo J.-H."/>
            <person name="Im W.-T."/>
        </authorList>
    </citation>
    <scope>NUCLEOTIDE SEQUENCE</scope>
    <source>
        <strain evidence="2">RB56-2</strain>
    </source>
</reference>
<protein>
    <submittedName>
        <fullName evidence="2">Helix-hairpin-helix domain-containing protein</fullName>
    </submittedName>
</protein>
<feature type="transmembrane region" description="Helical" evidence="1">
    <location>
        <begin position="6"/>
        <end position="26"/>
    </location>
</feature>
<evidence type="ECO:0000256" key="1">
    <source>
        <dbReference type="SAM" id="Phobius"/>
    </source>
</evidence>
<comment type="caution">
    <text evidence="2">The sequence shown here is derived from an EMBL/GenBank/DDBJ whole genome shotgun (WGS) entry which is preliminary data.</text>
</comment>
<dbReference type="Proteomes" id="UP001165383">
    <property type="component" value="Unassembled WGS sequence"/>
</dbReference>
<dbReference type="Pfam" id="PF14520">
    <property type="entry name" value="HHH_5"/>
    <property type="match status" value="1"/>
</dbReference>
<dbReference type="EMBL" id="JAMGBB010000001">
    <property type="protein sequence ID" value="MCL6741265.1"/>
    <property type="molecule type" value="Genomic_DNA"/>
</dbReference>
<gene>
    <name evidence="2" type="ORF">LZ518_09000</name>
</gene>
<dbReference type="RefSeq" id="WP_249915661.1">
    <property type="nucleotide sequence ID" value="NZ_JAMGBB010000001.1"/>
</dbReference>
<evidence type="ECO:0000313" key="2">
    <source>
        <dbReference type="EMBL" id="MCL6741265.1"/>
    </source>
</evidence>
<proteinExistence type="predicted"/>
<sequence>MEFFEIYWPVLIVGLLAGLIASYLYFRPKQNVRLSDSVPLRPHMNLQSSHEGRGVADETAAAASDLAGSIIGAEVHAELPAASGPPDDLIKLKGVGPKLAAILVERGIRRFDQIAKLSPDQVEVLDQSLGAFRGRFERDRIVEQADYLARGDIDGYQAKFGNL</sequence>
<keyword evidence="3" id="KW-1185">Reference proteome</keyword>
<keyword evidence="1" id="KW-0472">Membrane</keyword>
<dbReference type="Gene3D" id="1.10.150.20">
    <property type="entry name" value="5' to 3' exonuclease, C-terminal subdomain"/>
    <property type="match status" value="1"/>
</dbReference>
<name>A0ABT0SA23_9SPHN</name>
<evidence type="ECO:0000313" key="3">
    <source>
        <dbReference type="Proteomes" id="UP001165383"/>
    </source>
</evidence>
<keyword evidence="1" id="KW-1133">Transmembrane helix</keyword>
<organism evidence="2 3">
    <name type="scientific">Sphingomonas brevis</name>
    <dbReference type="NCBI Taxonomy" id="2908206"/>
    <lineage>
        <taxon>Bacteria</taxon>
        <taxon>Pseudomonadati</taxon>
        <taxon>Pseudomonadota</taxon>
        <taxon>Alphaproteobacteria</taxon>
        <taxon>Sphingomonadales</taxon>
        <taxon>Sphingomonadaceae</taxon>
        <taxon>Sphingomonas</taxon>
    </lineage>
</organism>
<accession>A0ABT0SA23</accession>
<keyword evidence="1" id="KW-0812">Transmembrane</keyword>